<feature type="transmembrane region" description="Helical" evidence="5">
    <location>
        <begin position="80"/>
        <end position="104"/>
    </location>
</feature>
<dbReference type="PANTHER" id="PTHR12714:SF9">
    <property type="entry name" value="PROTEIN-S-ISOPRENYLCYSTEINE O-METHYLTRANSFERASE"/>
    <property type="match status" value="1"/>
</dbReference>
<keyword evidence="4 5" id="KW-0472">Membrane</keyword>
<dbReference type="EC" id="2.1.1.100" evidence="5"/>
<name>A0A812XRK4_SYMPI</name>
<evidence type="ECO:0000256" key="1">
    <source>
        <dbReference type="ARBA" id="ARBA00004141"/>
    </source>
</evidence>
<dbReference type="GO" id="GO:0032259">
    <property type="term" value="P:methylation"/>
    <property type="evidence" value="ECO:0007669"/>
    <property type="project" value="UniProtKB-KW"/>
</dbReference>
<sequence length="276" mass="31142">MESLIIPIYCILPTIPRSKLREAVLAFHGGHALAELGSWLLAADGADSLGPWSIVVIFACFLYLQSYLKECVTLPPDYISTLSFFFPVFPAYDAAVALSCLEFFLEWKYFPDFKLWTPIVVLGLVSMAVGQGLVTWAARVADRNFWASTRELEEDELVGLEIPNRRVVREGPYAWERHPAYMGTQLALCNPAMLVIVAFVLWASLLHVTMEEEKELFDEFPGLYVNYSALTSCWIPGFPPLLENSAFQREMDDNAPEQEGDDLLEQAELEAYSYSC</sequence>
<reference evidence="6" key="1">
    <citation type="submission" date="2021-02" db="EMBL/GenBank/DDBJ databases">
        <authorList>
            <person name="Dougan E. K."/>
            <person name="Rhodes N."/>
            <person name="Thang M."/>
            <person name="Chan C."/>
        </authorList>
    </citation>
    <scope>NUCLEOTIDE SEQUENCE</scope>
</reference>
<dbReference type="Gene3D" id="1.20.120.1630">
    <property type="match status" value="1"/>
</dbReference>
<keyword evidence="5" id="KW-0949">S-adenosyl-L-methionine</keyword>
<dbReference type="GO" id="GO:0004671">
    <property type="term" value="F:protein C-terminal S-isoprenylcysteine carboxyl O-methyltransferase activity"/>
    <property type="evidence" value="ECO:0007669"/>
    <property type="project" value="UniProtKB-EC"/>
</dbReference>
<keyword evidence="2 5" id="KW-0812">Transmembrane</keyword>
<keyword evidence="5" id="KW-0808">Transferase</keyword>
<keyword evidence="5" id="KW-0489">Methyltransferase</keyword>
<evidence type="ECO:0000256" key="4">
    <source>
        <dbReference type="ARBA" id="ARBA00023136"/>
    </source>
</evidence>
<evidence type="ECO:0000313" key="7">
    <source>
        <dbReference type="Proteomes" id="UP000649617"/>
    </source>
</evidence>
<dbReference type="Proteomes" id="UP000649617">
    <property type="component" value="Unassembled WGS sequence"/>
</dbReference>
<comment type="subcellular location">
    <subcellularLocation>
        <location evidence="5">Endoplasmic reticulum membrane</location>
        <topology evidence="5">Multi-pass membrane protein</topology>
    </subcellularLocation>
    <subcellularLocation>
        <location evidence="1">Membrane</location>
        <topology evidence="1">Multi-pass membrane protein</topology>
    </subcellularLocation>
</comment>
<evidence type="ECO:0000313" key="6">
    <source>
        <dbReference type="EMBL" id="CAE7747558.1"/>
    </source>
</evidence>
<evidence type="ECO:0000256" key="2">
    <source>
        <dbReference type="ARBA" id="ARBA00022692"/>
    </source>
</evidence>
<keyword evidence="5" id="KW-0256">Endoplasmic reticulum</keyword>
<proteinExistence type="inferred from homology"/>
<comment type="catalytic activity">
    <reaction evidence="5">
        <text>[protein]-C-terminal S-[(2E,6E)-farnesyl]-L-cysteine + S-adenosyl-L-methionine = [protein]-C-terminal S-[(2E,6E)-farnesyl]-L-cysteine methyl ester + S-adenosyl-L-homocysteine</text>
        <dbReference type="Rhea" id="RHEA:21672"/>
        <dbReference type="Rhea" id="RHEA-COMP:12125"/>
        <dbReference type="Rhea" id="RHEA-COMP:12126"/>
        <dbReference type="ChEBI" id="CHEBI:57856"/>
        <dbReference type="ChEBI" id="CHEBI:59789"/>
        <dbReference type="ChEBI" id="CHEBI:90510"/>
        <dbReference type="ChEBI" id="CHEBI:90511"/>
        <dbReference type="EC" id="2.1.1.100"/>
    </reaction>
</comment>
<dbReference type="GO" id="GO:0005789">
    <property type="term" value="C:endoplasmic reticulum membrane"/>
    <property type="evidence" value="ECO:0007669"/>
    <property type="project" value="UniProtKB-SubCell"/>
</dbReference>
<gene>
    <name evidence="6" type="primary">icmt-1</name>
    <name evidence="6" type="ORF">SPIL2461_LOCUS21598</name>
</gene>
<feature type="transmembrane region" description="Helical" evidence="5">
    <location>
        <begin position="116"/>
        <end position="138"/>
    </location>
</feature>
<comment type="similarity">
    <text evidence="5">Belongs to the class VI-like SAM-binding methyltransferase superfamily. Isoprenylcysteine carboxyl methyltransferase family.</text>
</comment>
<accession>A0A812XRK4</accession>
<protein>
    <recommendedName>
        <fullName evidence="5">Protein-S-isoprenylcysteine O-methyltransferase</fullName>
        <ecNumber evidence="5">2.1.1.100</ecNumber>
    </recommendedName>
</protein>
<dbReference type="AlphaFoldDB" id="A0A812XRK4"/>
<dbReference type="PANTHER" id="PTHR12714">
    <property type="entry name" value="PROTEIN-S ISOPRENYLCYSTEINE O-METHYLTRANSFERASE"/>
    <property type="match status" value="1"/>
</dbReference>
<keyword evidence="3 5" id="KW-1133">Transmembrane helix</keyword>
<evidence type="ECO:0000256" key="5">
    <source>
        <dbReference type="RuleBase" id="RU362022"/>
    </source>
</evidence>
<dbReference type="Pfam" id="PF04140">
    <property type="entry name" value="ICMT"/>
    <property type="match status" value="1"/>
</dbReference>
<comment type="caution">
    <text evidence="6">The sequence shown here is derived from an EMBL/GenBank/DDBJ whole genome shotgun (WGS) entry which is preliminary data.</text>
</comment>
<dbReference type="InterPro" id="IPR007269">
    <property type="entry name" value="ICMT_MeTrfase"/>
</dbReference>
<feature type="transmembrane region" description="Helical" evidence="5">
    <location>
        <begin position="186"/>
        <end position="204"/>
    </location>
</feature>
<keyword evidence="7" id="KW-1185">Reference proteome</keyword>
<evidence type="ECO:0000256" key="3">
    <source>
        <dbReference type="ARBA" id="ARBA00022989"/>
    </source>
</evidence>
<feature type="transmembrane region" description="Helical" evidence="5">
    <location>
        <begin position="49"/>
        <end position="68"/>
    </location>
</feature>
<dbReference type="OrthoDB" id="422086at2759"/>
<dbReference type="EMBL" id="CAJNIZ010046402">
    <property type="protein sequence ID" value="CAE7747558.1"/>
    <property type="molecule type" value="Genomic_DNA"/>
</dbReference>
<organism evidence="6 7">
    <name type="scientific">Symbiodinium pilosum</name>
    <name type="common">Dinoflagellate</name>
    <dbReference type="NCBI Taxonomy" id="2952"/>
    <lineage>
        <taxon>Eukaryota</taxon>
        <taxon>Sar</taxon>
        <taxon>Alveolata</taxon>
        <taxon>Dinophyceae</taxon>
        <taxon>Suessiales</taxon>
        <taxon>Symbiodiniaceae</taxon>
        <taxon>Symbiodinium</taxon>
    </lineage>
</organism>